<sequence length="273" mass="30752">MTDSPPSTGWGGKRRSMKPLVFYDIPGDVEGTAWSPNTWRIRYTLNYKQLPYTTTWVEYPSIASTCQSLGVPPTSAWPSGAPMYTLPALHDPSTATSLSGSLAIALYLDREYPDTPHVIPDGTAALHAAFDAAFTDAVSPHMQMLVMSVMVRERRLHEESMAYYRKAREWQWGGSMDEWAPPGTDARRAHWRGLQEAFGTVKTWLDPIGGDGRRFVTGDRPAFADFVVAGRLMWMKKILGQNSDEWKAVEAWHHGRWARLLGDMERYARVVDS</sequence>
<dbReference type="Pfam" id="PF13409">
    <property type="entry name" value="GST_N_2"/>
    <property type="match status" value="1"/>
</dbReference>
<dbReference type="SUPFAM" id="SSF52833">
    <property type="entry name" value="Thioredoxin-like"/>
    <property type="match status" value="1"/>
</dbReference>
<dbReference type="Proteomes" id="UP000029665">
    <property type="component" value="Unassembled WGS sequence"/>
</dbReference>
<dbReference type="Gene3D" id="3.40.30.10">
    <property type="entry name" value="Glutaredoxin"/>
    <property type="match status" value="1"/>
</dbReference>
<evidence type="ECO:0000313" key="4">
    <source>
        <dbReference type="Proteomes" id="UP000029665"/>
    </source>
</evidence>
<protein>
    <recommendedName>
        <fullName evidence="2">GST N-terminal domain-containing protein</fullName>
    </recommendedName>
</protein>
<comment type="caution">
    <text evidence="3">The sequence shown here is derived from an EMBL/GenBank/DDBJ whole genome shotgun (WGS) entry which is preliminary data.</text>
</comment>
<dbReference type="SUPFAM" id="SSF47616">
    <property type="entry name" value="GST C-terminal domain-like"/>
    <property type="match status" value="1"/>
</dbReference>
<accession>A0A060S2K1</accession>
<proteinExistence type="inferred from homology"/>
<keyword evidence="4" id="KW-1185">Reference proteome</keyword>
<dbReference type="PANTHER" id="PTHR44051:SF8">
    <property type="entry name" value="GLUTATHIONE S-TRANSFERASE GSTA"/>
    <property type="match status" value="1"/>
</dbReference>
<reference evidence="3" key="1">
    <citation type="submission" date="2014-01" db="EMBL/GenBank/DDBJ databases">
        <title>The genome of the white-rot fungus Pycnoporus cinnabarinus: a basidiomycete model with a versatile arsenal for lignocellulosic biomass breakdown.</title>
        <authorList>
            <person name="Levasseur A."/>
            <person name="Lomascolo A."/>
            <person name="Ruiz-Duenas F.J."/>
            <person name="Uzan E."/>
            <person name="Piumi F."/>
            <person name="Kues U."/>
            <person name="Ram A.F.J."/>
            <person name="Murat C."/>
            <person name="Haon M."/>
            <person name="Benoit I."/>
            <person name="Arfi Y."/>
            <person name="Chevret D."/>
            <person name="Drula E."/>
            <person name="Kwon M.J."/>
            <person name="Gouret P."/>
            <person name="Lesage-Meessen L."/>
            <person name="Lombard V."/>
            <person name="Mariette J."/>
            <person name="Noirot C."/>
            <person name="Park J."/>
            <person name="Patyshakuliyeva A."/>
            <person name="Wieneger R.A.B."/>
            <person name="Wosten H.A.B."/>
            <person name="Martin F."/>
            <person name="Coutinho P.M."/>
            <person name="de Vries R."/>
            <person name="Martinez A.T."/>
            <person name="Klopp C."/>
            <person name="Pontarotti P."/>
            <person name="Henrissat B."/>
            <person name="Record E."/>
        </authorList>
    </citation>
    <scope>NUCLEOTIDE SEQUENCE [LARGE SCALE GENOMIC DNA]</scope>
    <source>
        <strain evidence="3">BRFM137</strain>
    </source>
</reference>
<dbReference type="OMA" id="DSEPIAM"/>
<evidence type="ECO:0000256" key="1">
    <source>
        <dbReference type="ARBA" id="ARBA00007409"/>
    </source>
</evidence>
<dbReference type="InterPro" id="IPR036282">
    <property type="entry name" value="Glutathione-S-Trfase_C_sf"/>
</dbReference>
<evidence type="ECO:0000259" key="2">
    <source>
        <dbReference type="PROSITE" id="PS50404"/>
    </source>
</evidence>
<dbReference type="Gene3D" id="1.20.1050.10">
    <property type="match status" value="1"/>
</dbReference>
<dbReference type="STRING" id="5643.A0A060S2K1"/>
<dbReference type="PROSITE" id="PS50404">
    <property type="entry name" value="GST_NTER"/>
    <property type="match status" value="1"/>
</dbReference>
<dbReference type="AlphaFoldDB" id="A0A060S2K1"/>
<gene>
    <name evidence="3" type="ORF">BN946_scf184998.g32</name>
</gene>
<dbReference type="InterPro" id="IPR036249">
    <property type="entry name" value="Thioredoxin-like_sf"/>
</dbReference>
<dbReference type="EMBL" id="CCBP010000020">
    <property type="protein sequence ID" value="CDO68535.1"/>
    <property type="molecule type" value="Genomic_DNA"/>
</dbReference>
<dbReference type="OrthoDB" id="4951845at2759"/>
<organism evidence="3 4">
    <name type="scientific">Pycnoporus cinnabarinus</name>
    <name type="common">Cinnabar-red polypore</name>
    <name type="synonym">Trametes cinnabarina</name>
    <dbReference type="NCBI Taxonomy" id="5643"/>
    <lineage>
        <taxon>Eukaryota</taxon>
        <taxon>Fungi</taxon>
        <taxon>Dikarya</taxon>
        <taxon>Basidiomycota</taxon>
        <taxon>Agaricomycotina</taxon>
        <taxon>Agaricomycetes</taxon>
        <taxon>Polyporales</taxon>
        <taxon>Polyporaceae</taxon>
        <taxon>Trametes</taxon>
    </lineage>
</organism>
<dbReference type="Pfam" id="PF22041">
    <property type="entry name" value="GST_C_7"/>
    <property type="match status" value="1"/>
</dbReference>
<dbReference type="InterPro" id="IPR054416">
    <property type="entry name" value="GST_UstS-like_C"/>
</dbReference>
<comment type="similarity">
    <text evidence="1">Belongs to the GST superfamily.</text>
</comment>
<dbReference type="HOGENOM" id="CLU_011226_4_0_1"/>
<name>A0A060S2K1_PYCCI</name>
<dbReference type="InterPro" id="IPR004045">
    <property type="entry name" value="Glutathione_S-Trfase_N"/>
</dbReference>
<feature type="domain" description="GST N-terminal" evidence="2">
    <location>
        <begin position="25"/>
        <end position="116"/>
    </location>
</feature>
<dbReference type="PANTHER" id="PTHR44051">
    <property type="entry name" value="GLUTATHIONE S-TRANSFERASE-RELATED"/>
    <property type="match status" value="1"/>
</dbReference>
<evidence type="ECO:0000313" key="3">
    <source>
        <dbReference type="EMBL" id="CDO68535.1"/>
    </source>
</evidence>